<dbReference type="Pfam" id="PF01614">
    <property type="entry name" value="IclR_C"/>
    <property type="match status" value="1"/>
</dbReference>
<dbReference type="RefSeq" id="WP_052948318.1">
    <property type="nucleotide sequence ID" value="NZ_BANC01000023.1"/>
</dbReference>
<dbReference type="GO" id="GO:0003677">
    <property type="term" value="F:DNA binding"/>
    <property type="evidence" value="ECO:0007669"/>
    <property type="project" value="UniProtKB-KW"/>
</dbReference>
<dbReference type="PROSITE" id="PS51078">
    <property type="entry name" value="ICLR_ED"/>
    <property type="match status" value="1"/>
</dbReference>
<keyword evidence="2" id="KW-0238">DNA-binding</keyword>
<accession>A0A0D6PCT5</accession>
<dbReference type="STRING" id="1120923.SAMN02746095_02678"/>
<dbReference type="Gene3D" id="1.10.10.10">
    <property type="entry name" value="Winged helix-like DNA-binding domain superfamily/Winged helix DNA-binding domain"/>
    <property type="match status" value="1"/>
</dbReference>
<dbReference type="Gene3D" id="3.30.450.40">
    <property type="match status" value="1"/>
</dbReference>
<dbReference type="SUPFAM" id="SSF55781">
    <property type="entry name" value="GAF domain-like"/>
    <property type="match status" value="1"/>
</dbReference>
<dbReference type="InterPro" id="IPR005471">
    <property type="entry name" value="Tscrpt_reg_IclR_N"/>
</dbReference>
<dbReference type="InterPro" id="IPR050707">
    <property type="entry name" value="HTH_MetabolicPath_Reg"/>
</dbReference>
<feature type="domain" description="HTH iclR-type" evidence="4">
    <location>
        <begin position="7"/>
        <end position="66"/>
    </location>
</feature>
<dbReference type="InterPro" id="IPR029016">
    <property type="entry name" value="GAF-like_dom_sf"/>
</dbReference>
<evidence type="ECO:0000256" key="2">
    <source>
        <dbReference type="ARBA" id="ARBA00023125"/>
    </source>
</evidence>
<sequence length="255" mass="27236">MEDPRFMTSLARGLEVLAAFETQSRLTVTQAAKATGMSRSAAGRCLFTLERLGYVVAEGTSYALCPALLPMARAFSVGNPLVRAGQAVVDALRDRLGESSSLAMFDTRSQYHCVVYVCRAETSRIISVPLFAGATLPSYCASMGRALLAELPEAELERFLTQAPFPARTPRTLTQAAALRTELEKVRGQGFAMIDGELEAGLRSIAVPVRGAEGQVVAALNLATQSAHRSQDWLLQTALPELQAAAAHLARVALG</sequence>
<protein>
    <submittedName>
        <fullName evidence="6">Transcriptional regulator IclR</fullName>
    </submittedName>
</protein>
<dbReference type="InterPro" id="IPR036388">
    <property type="entry name" value="WH-like_DNA-bd_sf"/>
</dbReference>
<comment type="caution">
    <text evidence="6">The sequence shown here is derived from an EMBL/GenBank/DDBJ whole genome shotgun (WGS) entry which is preliminary data.</text>
</comment>
<dbReference type="SUPFAM" id="SSF46785">
    <property type="entry name" value="Winged helix' DNA-binding domain"/>
    <property type="match status" value="1"/>
</dbReference>
<dbReference type="Pfam" id="PF09339">
    <property type="entry name" value="HTH_IclR"/>
    <property type="match status" value="1"/>
</dbReference>
<dbReference type="AlphaFoldDB" id="A0A0D6PCT5"/>
<keyword evidence="3" id="KW-0804">Transcription</keyword>
<proteinExistence type="predicted"/>
<evidence type="ECO:0000256" key="1">
    <source>
        <dbReference type="ARBA" id="ARBA00023015"/>
    </source>
</evidence>
<dbReference type="GO" id="GO:0003700">
    <property type="term" value="F:DNA-binding transcription factor activity"/>
    <property type="evidence" value="ECO:0007669"/>
    <property type="project" value="TreeGrafter"/>
</dbReference>
<dbReference type="InterPro" id="IPR014757">
    <property type="entry name" value="Tscrpt_reg_IclR_C"/>
</dbReference>
<name>A0A0D6PCT5_9PROT</name>
<organism evidence="6 7">
    <name type="scientific">Acidocella aminolytica 101 = DSM 11237</name>
    <dbReference type="NCBI Taxonomy" id="1120923"/>
    <lineage>
        <taxon>Bacteria</taxon>
        <taxon>Pseudomonadati</taxon>
        <taxon>Pseudomonadota</taxon>
        <taxon>Alphaproteobacteria</taxon>
        <taxon>Acetobacterales</taxon>
        <taxon>Acidocellaceae</taxon>
        <taxon>Acidocella</taxon>
    </lineage>
</organism>
<keyword evidence="7" id="KW-1185">Reference proteome</keyword>
<evidence type="ECO:0000313" key="7">
    <source>
        <dbReference type="Proteomes" id="UP000032668"/>
    </source>
</evidence>
<dbReference type="Proteomes" id="UP000032668">
    <property type="component" value="Unassembled WGS sequence"/>
</dbReference>
<dbReference type="PANTHER" id="PTHR30136:SF34">
    <property type="entry name" value="TRANSCRIPTIONAL REGULATOR"/>
    <property type="match status" value="1"/>
</dbReference>
<dbReference type="PROSITE" id="PS51077">
    <property type="entry name" value="HTH_ICLR"/>
    <property type="match status" value="1"/>
</dbReference>
<feature type="domain" description="IclR-ED" evidence="5">
    <location>
        <begin position="67"/>
        <end position="255"/>
    </location>
</feature>
<dbReference type="OrthoDB" id="9807558at2"/>
<evidence type="ECO:0000259" key="5">
    <source>
        <dbReference type="PROSITE" id="PS51078"/>
    </source>
</evidence>
<dbReference type="InterPro" id="IPR036390">
    <property type="entry name" value="WH_DNA-bd_sf"/>
</dbReference>
<evidence type="ECO:0000313" key="6">
    <source>
        <dbReference type="EMBL" id="GAN79585.1"/>
    </source>
</evidence>
<reference evidence="6 7" key="1">
    <citation type="submission" date="2012-11" db="EMBL/GenBank/DDBJ databases">
        <title>Whole genome sequence of Acidocella aminolytica 101 = DSM 11237.</title>
        <authorList>
            <person name="Azuma Y."/>
            <person name="Higashiura N."/>
            <person name="Hirakawa H."/>
            <person name="Matsushita K."/>
        </authorList>
    </citation>
    <scope>NUCLEOTIDE SEQUENCE [LARGE SCALE GENOMIC DNA]</scope>
    <source>
        <strain evidence="7">101 / DSM 11237</strain>
    </source>
</reference>
<dbReference type="SMART" id="SM00346">
    <property type="entry name" value="HTH_ICLR"/>
    <property type="match status" value="1"/>
</dbReference>
<dbReference type="EMBL" id="BANC01000023">
    <property type="protein sequence ID" value="GAN79585.1"/>
    <property type="molecule type" value="Genomic_DNA"/>
</dbReference>
<dbReference type="GO" id="GO:0045892">
    <property type="term" value="P:negative regulation of DNA-templated transcription"/>
    <property type="evidence" value="ECO:0007669"/>
    <property type="project" value="TreeGrafter"/>
</dbReference>
<dbReference type="PANTHER" id="PTHR30136">
    <property type="entry name" value="HELIX-TURN-HELIX TRANSCRIPTIONAL REGULATOR, ICLR FAMILY"/>
    <property type="match status" value="1"/>
</dbReference>
<gene>
    <name evidence="6" type="ORF">Aam_023_036</name>
</gene>
<keyword evidence="1" id="KW-0805">Transcription regulation</keyword>
<evidence type="ECO:0000256" key="3">
    <source>
        <dbReference type="ARBA" id="ARBA00023163"/>
    </source>
</evidence>
<evidence type="ECO:0000259" key="4">
    <source>
        <dbReference type="PROSITE" id="PS51077"/>
    </source>
</evidence>